<feature type="transmembrane region" description="Helical" evidence="20">
    <location>
        <begin position="190"/>
        <end position="207"/>
    </location>
</feature>
<gene>
    <name evidence="21" type="ORF">ODALV1_LOCUS22499</name>
</gene>
<dbReference type="PANTHER" id="PTHR21257">
    <property type="entry name" value="DELTA(14)-STEROL REDUCTASE"/>
    <property type="match status" value="1"/>
</dbReference>
<evidence type="ECO:0000256" key="19">
    <source>
        <dbReference type="ARBA" id="ARBA00047826"/>
    </source>
</evidence>
<evidence type="ECO:0000256" key="20">
    <source>
        <dbReference type="SAM" id="Phobius"/>
    </source>
</evidence>
<keyword evidence="15" id="KW-0753">Steroid metabolism</keyword>
<evidence type="ECO:0000256" key="9">
    <source>
        <dbReference type="ARBA" id="ARBA00022989"/>
    </source>
</evidence>
<accession>A0ABP1RI91</accession>
<organism evidence="21 22">
    <name type="scientific">Orchesella dallaii</name>
    <dbReference type="NCBI Taxonomy" id="48710"/>
    <lineage>
        <taxon>Eukaryota</taxon>
        <taxon>Metazoa</taxon>
        <taxon>Ecdysozoa</taxon>
        <taxon>Arthropoda</taxon>
        <taxon>Hexapoda</taxon>
        <taxon>Collembola</taxon>
        <taxon>Entomobryomorpha</taxon>
        <taxon>Entomobryoidea</taxon>
        <taxon>Orchesellidae</taxon>
        <taxon>Orchesellinae</taxon>
        <taxon>Orchesella</taxon>
    </lineage>
</organism>
<keyword evidence="6" id="KW-0152">Cholesterol biosynthesis</keyword>
<feature type="transmembrane region" description="Helical" evidence="20">
    <location>
        <begin position="20"/>
        <end position="39"/>
    </location>
</feature>
<feature type="transmembrane region" description="Helical" evidence="20">
    <location>
        <begin position="51"/>
        <end position="74"/>
    </location>
</feature>
<evidence type="ECO:0000256" key="13">
    <source>
        <dbReference type="ARBA" id="ARBA00023136"/>
    </source>
</evidence>
<dbReference type="Pfam" id="PF01222">
    <property type="entry name" value="ERG4_ERG24"/>
    <property type="match status" value="1"/>
</dbReference>
<evidence type="ECO:0000256" key="10">
    <source>
        <dbReference type="ARBA" id="ARBA00023002"/>
    </source>
</evidence>
<dbReference type="EC" id="1.3.1.21" evidence="16"/>
<keyword evidence="4" id="KW-0153">Cholesterol metabolism</keyword>
<evidence type="ECO:0000256" key="18">
    <source>
        <dbReference type="ARBA" id="ARBA00047795"/>
    </source>
</evidence>
<proteinExistence type="inferred from homology"/>
<evidence type="ECO:0000313" key="22">
    <source>
        <dbReference type="Proteomes" id="UP001642540"/>
    </source>
</evidence>
<keyword evidence="10" id="KW-0560">Oxidoreductase</keyword>
<keyword evidence="13 20" id="KW-0472">Membrane</keyword>
<keyword evidence="3" id="KW-0444">Lipid biosynthesis</keyword>
<evidence type="ECO:0000256" key="14">
    <source>
        <dbReference type="ARBA" id="ARBA00023166"/>
    </source>
</evidence>
<keyword evidence="14" id="KW-1207">Sterol metabolism</keyword>
<dbReference type="EMBL" id="CAXLJM020000075">
    <property type="protein sequence ID" value="CAL8128731.1"/>
    <property type="molecule type" value="Genomic_DNA"/>
</dbReference>
<evidence type="ECO:0000313" key="21">
    <source>
        <dbReference type="EMBL" id="CAL8128731.1"/>
    </source>
</evidence>
<keyword evidence="5 20" id="KW-0812">Transmembrane</keyword>
<evidence type="ECO:0000256" key="3">
    <source>
        <dbReference type="ARBA" id="ARBA00022516"/>
    </source>
</evidence>
<feature type="transmembrane region" description="Helical" evidence="20">
    <location>
        <begin position="356"/>
        <end position="373"/>
    </location>
</feature>
<keyword evidence="22" id="KW-1185">Reference proteome</keyword>
<comment type="catalytic activity">
    <reaction evidence="18">
        <text>cholesterol + NADP(+) = 7-dehydrocholesterol + NADPH + H(+)</text>
        <dbReference type="Rhea" id="RHEA:23984"/>
        <dbReference type="ChEBI" id="CHEBI:15378"/>
        <dbReference type="ChEBI" id="CHEBI:16113"/>
        <dbReference type="ChEBI" id="CHEBI:17759"/>
        <dbReference type="ChEBI" id="CHEBI:57783"/>
        <dbReference type="ChEBI" id="CHEBI:58349"/>
        <dbReference type="EC" id="1.3.1.21"/>
    </reaction>
    <physiologicalReaction direction="right-to-left" evidence="18">
        <dbReference type="Rhea" id="RHEA:23986"/>
    </physiologicalReaction>
</comment>
<feature type="transmembrane region" description="Helical" evidence="20">
    <location>
        <begin position="252"/>
        <end position="270"/>
    </location>
</feature>
<dbReference type="PANTHER" id="PTHR21257:SF38">
    <property type="entry name" value="7-DEHYDROCHOLESTEROL REDUCTASE"/>
    <property type="match status" value="1"/>
</dbReference>
<comment type="caution">
    <text evidence="21">The sequence shown here is derived from an EMBL/GenBank/DDBJ whole genome shotgun (WGS) entry which is preliminary data.</text>
</comment>
<keyword evidence="7" id="KW-0521">NADP</keyword>
<feature type="transmembrane region" description="Helical" evidence="20">
    <location>
        <begin position="99"/>
        <end position="122"/>
    </location>
</feature>
<feature type="transmembrane region" description="Helical" evidence="20">
    <location>
        <begin position="128"/>
        <end position="145"/>
    </location>
</feature>
<keyword evidence="8" id="KW-0752">Steroid biosynthesis</keyword>
<dbReference type="Proteomes" id="UP001642540">
    <property type="component" value="Unassembled WGS sequence"/>
</dbReference>
<comment type="catalytic activity">
    <reaction evidence="19">
        <text>7-dehydrodesmosterol + NADPH + H(+) = desmosterol + NADP(+)</text>
        <dbReference type="Rhea" id="RHEA:46740"/>
        <dbReference type="ChEBI" id="CHEBI:15378"/>
        <dbReference type="ChEBI" id="CHEBI:17737"/>
        <dbReference type="ChEBI" id="CHEBI:27910"/>
        <dbReference type="ChEBI" id="CHEBI:57783"/>
        <dbReference type="ChEBI" id="CHEBI:58349"/>
    </reaction>
    <physiologicalReaction direction="left-to-right" evidence="19">
        <dbReference type="Rhea" id="RHEA:46741"/>
    </physiologicalReaction>
</comment>
<evidence type="ECO:0000256" key="12">
    <source>
        <dbReference type="ARBA" id="ARBA00023098"/>
    </source>
</evidence>
<evidence type="ECO:0000256" key="2">
    <source>
        <dbReference type="ARBA" id="ARBA00005402"/>
    </source>
</evidence>
<evidence type="ECO:0000256" key="6">
    <source>
        <dbReference type="ARBA" id="ARBA00022778"/>
    </source>
</evidence>
<evidence type="ECO:0000256" key="16">
    <source>
        <dbReference type="ARBA" id="ARBA00038851"/>
    </source>
</evidence>
<name>A0ABP1RI91_9HEXA</name>
<keyword evidence="11" id="KW-0756">Sterol biosynthesis</keyword>
<evidence type="ECO:0000256" key="15">
    <source>
        <dbReference type="ARBA" id="ARBA00023221"/>
    </source>
</evidence>
<evidence type="ECO:0000256" key="11">
    <source>
        <dbReference type="ARBA" id="ARBA00023011"/>
    </source>
</evidence>
<sequence>MTHILENKRLSFGRFLKYQLVPLITLTFLIISSQLLPLVGNPDQSFKIHNIFGNIFSWTFVSLLILWAVLWLLLPSKEIQGPQTPSGNRALYKTNGRMYYLATTGFLLSVSVIEPQICVSIYENMGPIVGTLNVIALALCLFLLIRGIQNDKEDSKEDKKTSIVYQFMLGVDLHPRLFGMDVKQLTSPRLGNMMWQIFIIVYLVAGWKLHGFNAGHFVNVTLQSVYIYKAFHLEDYYFTMFEMMEDHAGYNLCWGSLVWIPAFYAFQSYFFVRHPSNISNEWAAVLFCFGLLAIYLNYETCNQKRSFRKALELNTMQIKIWGRKAIGIPVQLSTFEGKQKQTQLLISGWWGMARKMNYTFELVAIIMWSLPGFQYGLWYASYFLFVFVFMIHRIKYRDEIKCSKKYGLGWDEYCKKVPYILIPYLF</sequence>
<feature type="transmembrane region" description="Helical" evidence="20">
    <location>
        <begin position="282"/>
        <end position="298"/>
    </location>
</feature>
<evidence type="ECO:0000256" key="17">
    <source>
        <dbReference type="ARBA" id="ARBA00042688"/>
    </source>
</evidence>
<protein>
    <recommendedName>
        <fullName evidence="16">7-dehydrocholesterol reductase</fullName>
        <ecNumber evidence="16">1.3.1.21</ecNumber>
    </recommendedName>
    <alternativeName>
        <fullName evidence="17">Sterol Delta(7)-reductase</fullName>
    </alternativeName>
</protein>
<evidence type="ECO:0000256" key="4">
    <source>
        <dbReference type="ARBA" id="ARBA00022548"/>
    </source>
</evidence>
<evidence type="ECO:0000256" key="7">
    <source>
        <dbReference type="ARBA" id="ARBA00022857"/>
    </source>
</evidence>
<evidence type="ECO:0000256" key="5">
    <source>
        <dbReference type="ARBA" id="ARBA00022692"/>
    </source>
</evidence>
<evidence type="ECO:0000256" key="1">
    <source>
        <dbReference type="ARBA" id="ARBA00004141"/>
    </source>
</evidence>
<dbReference type="InterPro" id="IPR001171">
    <property type="entry name" value="ERG24_DHCR-like"/>
</dbReference>
<dbReference type="Gene3D" id="1.20.120.1630">
    <property type="match status" value="1"/>
</dbReference>
<comment type="similarity">
    <text evidence="2">Belongs to the ERG4/ERG24 family.</text>
</comment>
<evidence type="ECO:0000256" key="8">
    <source>
        <dbReference type="ARBA" id="ARBA00022955"/>
    </source>
</evidence>
<keyword evidence="12" id="KW-0443">Lipid metabolism</keyword>
<comment type="subcellular location">
    <subcellularLocation>
        <location evidence="1">Membrane</location>
        <topology evidence="1">Multi-pass membrane protein</topology>
    </subcellularLocation>
</comment>
<reference evidence="21 22" key="1">
    <citation type="submission" date="2024-08" db="EMBL/GenBank/DDBJ databases">
        <authorList>
            <person name="Cucini C."/>
            <person name="Frati F."/>
        </authorList>
    </citation>
    <scope>NUCLEOTIDE SEQUENCE [LARGE SCALE GENOMIC DNA]</scope>
</reference>
<keyword evidence="9 20" id="KW-1133">Transmembrane helix</keyword>